<protein>
    <submittedName>
        <fullName evidence="1">Uncharacterized protein</fullName>
    </submittedName>
</protein>
<dbReference type="EMBL" id="CAJOBB010029370">
    <property type="protein sequence ID" value="CAF4436398.1"/>
    <property type="molecule type" value="Genomic_DNA"/>
</dbReference>
<feature type="non-terminal residue" evidence="1">
    <location>
        <position position="1"/>
    </location>
</feature>
<reference evidence="1" key="1">
    <citation type="submission" date="2021-02" db="EMBL/GenBank/DDBJ databases">
        <authorList>
            <person name="Nowell W R."/>
        </authorList>
    </citation>
    <scope>NUCLEOTIDE SEQUENCE</scope>
</reference>
<gene>
    <name evidence="1" type="ORF">KXQ929_LOCUS53098</name>
</gene>
<dbReference type="AlphaFoldDB" id="A0A820R6R4"/>
<comment type="caution">
    <text evidence="1">The sequence shown here is derived from an EMBL/GenBank/DDBJ whole genome shotgun (WGS) entry which is preliminary data.</text>
</comment>
<proteinExistence type="predicted"/>
<evidence type="ECO:0000313" key="2">
    <source>
        <dbReference type="Proteomes" id="UP000663868"/>
    </source>
</evidence>
<name>A0A820R6R4_9BILA</name>
<organism evidence="1 2">
    <name type="scientific">Adineta steineri</name>
    <dbReference type="NCBI Taxonomy" id="433720"/>
    <lineage>
        <taxon>Eukaryota</taxon>
        <taxon>Metazoa</taxon>
        <taxon>Spiralia</taxon>
        <taxon>Gnathifera</taxon>
        <taxon>Rotifera</taxon>
        <taxon>Eurotatoria</taxon>
        <taxon>Bdelloidea</taxon>
        <taxon>Adinetida</taxon>
        <taxon>Adinetidae</taxon>
        <taxon>Adineta</taxon>
    </lineage>
</organism>
<sequence length="132" mass="15911">KIEYLQTTHSSKVESHVFTVCQLTGIYNQILKVYYFVDEKMDAVQISTEIDDIIQNKILQENILFLSNDNKHTNKFIDMNTNRIILEYRICPTEQYKKELDAIINEYQQNNLLISLTWKRYHIDRSKKRKYD</sequence>
<dbReference type="Proteomes" id="UP000663868">
    <property type="component" value="Unassembled WGS sequence"/>
</dbReference>
<evidence type="ECO:0000313" key="1">
    <source>
        <dbReference type="EMBL" id="CAF4436398.1"/>
    </source>
</evidence>
<accession>A0A820R6R4</accession>